<proteinExistence type="inferred from homology"/>
<sequence>MGVYTKTGDKGQTSLFTGERVDKDSLRVETYGTIDEMNSALGMARAFCENEDVKTRIYLLQKNVSLFMADLASLGSEPYIKEFNIQELESEIDEIEGIVGPLACFLVPGDSKGGAMLDLARTIARRAERQILRLSKQEEVHDTDRLYINRLSDYCFMLMRLEEHKEE</sequence>
<evidence type="ECO:0000256" key="11">
    <source>
        <dbReference type="ARBA" id="ARBA00033354"/>
    </source>
</evidence>
<evidence type="ECO:0000256" key="6">
    <source>
        <dbReference type="ARBA" id="ARBA00022679"/>
    </source>
</evidence>
<keyword evidence="5 14" id="KW-0169">Cobalamin biosynthesis</keyword>
<dbReference type="AlphaFoldDB" id="A0A1M4VZE0"/>
<dbReference type="RefSeq" id="WP_072935135.1">
    <property type="nucleotide sequence ID" value="NZ_FQUG01000004.1"/>
</dbReference>
<dbReference type="GO" id="GO:0008817">
    <property type="term" value="F:corrinoid adenosyltransferase activity"/>
    <property type="evidence" value="ECO:0007669"/>
    <property type="project" value="UniProtKB-UniRule"/>
</dbReference>
<protein>
    <recommendedName>
        <fullName evidence="4 14">Corrinoid adenosyltransferase</fullName>
        <ecNumber evidence="3 14">2.5.1.17</ecNumber>
    </recommendedName>
    <alternativeName>
        <fullName evidence="9 14">Cob(II)alamin adenosyltransferase</fullName>
    </alternativeName>
    <alternativeName>
        <fullName evidence="11 14">Cob(II)yrinic acid a,c-diamide adenosyltransferase</fullName>
    </alternativeName>
    <alternativeName>
        <fullName evidence="10 14">Cobinamide/cobalamin adenosyltransferase</fullName>
    </alternativeName>
</protein>
<dbReference type="PANTHER" id="PTHR12213">
    <property type="entry name" value="CORRINOID ADENOSYLTRANSFERASE"/>
    <property type="match status" value="1"/>
</dbReference>
<dbReference type="EMBL" id="FQUG01000004">
    <property type="protein sequence ID" value="SHE74265.1"/>
    <property type="molecule type" value="Genomic_DNA"/>
</dbReference>
<dbReference type="GO" id="GO:0005524">
    <property type="term" value="F:ATP binding"/>
    <property type="evidence" value="ECO:0007669"/>
    <property type="project" value="UniProtKB-UniRule"/>
</dbReference>
<dbReference type="InterPro" id="IPR016030">
    <property type="entry name" value="CblAdoTrfase-like"/>
</dbReference>
<organism evidence="16 17">
    <name type="scientific">Schwartzia succinivorans DSM 10502</name>
    <dbReference type="NCBI Taxonomy" id="1123243"/>
    <lineage>
        <taxon>Bacteria</taxon>
        <taxon>Bacillati</taxon>
        <taxon>Bacillota</taxon>
        <taxon>Negativicutes</taxon>
        <taxon>Selenomonadales</taxon>
        <taxon>Selenomonadaceae</taxon>
        <taxon>Schwartzia</taxon>
    </lineage>
</organism>
<reference evidence="16 17" key="1">
    <citation type="submission" date="2016-11" db="EMBL/GenBank/DDBJ databases">
        <authorList>
            <person name="Jaros S."/>
            <person name="Januszkiewicz K."/>
            <person name="Wedrychowicz H."/>
        </authorList>
    </citation>
    <scope>NUCLEOTIDE SEQUENCE [LARGE SCALE GENOMIC DNA]</scope>
    <source>
        <strain evidence="16 17">DSM 10502</strain>
    </source>
</reference>
<dbReference type="InterPro" id="IPR036451">
    <property type="entry name" value="CblAdoTrfase-like_sf"/>
</dbReference>
<dbReference type="UniPathway" id="UPA00148">
    <property type="reaction ID" value="UER00233"/>
</dbReference>
<dbReference type="Pfam" id="PF01923">
    <property type="entry name" value="Cob_adeno_trans"/>
    <property type="match status" value="1"/>
</dbReference>
<comment type="similarity">
    <text evidence="2 14">Belongs to the Cob(I)alamin adenosyltransferase family.</text>
</comment>
<feature type="domain" description="Cobalamin adenosyltransferase-like" evidence="15">
    <location>
        <begin position="3"/>
        <end position="161"/>
    </location>
</feature>
<evidence type="ECO:0000256" key="9">
    <source>
        <dbReference type="ARBA" id="ARBA00031529"/>
    </source>
</evidence>
<gene>
    <name evidence="16" type="ORF">SAMN02745190_01037</name>
</gene>
<dbReference type="STRING" id="1123243.SAMN02745190_01037"/>
<evidence type="ECO:0000256" key="1">
    <source>
        <dbReference type="ARBA" id="ARBA00005121"/>
    </source>
</evidence>
<evidence type="ECO:0000256" key="10">
    <source>
        <dbReference type="ARBA" id="ARBA00033334"/>
    </source>
</evidence>
<dbReference type="OrthoDB" id="9778896at2"/>
<comment type="catalytic activity">
    <reaction evidence="13 14">
        <text>2 cob(II)alamin + reduced [electron-transfer flavoprotein] + 2 ATP = 2 adenosylcob(III)alamin + 2 triphosphate + oxidized [electron-transfer flavoprotein] + 3 H(+)</text>
        <dbReference type="Rhea" id="RHEA:28671"/>
        <dbReference type="Rhea" id="RHEA-COMP:10685"/>
        <dbReference type="Rhea" id="RHEA-COMP:10686"/>
        <dbReference type="ChEBI" id="CHEBI:15378"/>
        <dbReference type="ChEBI" id="CHEBI:16304"/>
        <dbReference type="ChEBI" id="CHEBI:18036"/>
        <dbReference type="ChEBI" id="CHEBI:18408"/>
        <dbReference type="ChEBI" id="CHEBI:30616"/>
        <dbReference type="ChEBI" id="CHEBI:57692"/>
        <dbReference type="ChEBI" id="CHEBI:58307"/>
        <dbReference type="EC" id="2.5.1.17"/>
    </reaction>
</comment>
<dbReference type="GO" id="GO:0009236">
    <property type="term" value="P:cobalamin biosynthetic process"/>
    <property type="evidence" value="ECO:0007669"/>
    <property type="project" value="UniProtKB-UniRule"/>
</dbReference>
<keyword evidence="8 14" id="KW-0067">ATP-binding</keyword>
<comment type="catalytic activity">
    <reaction evidence="12 14">
        <text>2 cob(II)yrinate a,c diamide + reduced [electron-transfer flavoprotein] + 2 ATP = 2 adenosylcob(III)yrinate a,c-diamide + 2 triphosphate + oxidized [electron-transfer flavoprotein] + 3 H(+)</text>
        <dbReference type="Rhea" id="RHEA:11528"/>
        <dbReference type="Rhea" id="RHEA-COMP:10685"/>
        <dbReference type="Rhea" id="RHEA-COMP:10686"/>
        <dbReference type="ChEBI" id="CHEBI:15378"/>
        <dbReference type="ChEBI" id="CHEBI:18036"/>
        <dbReference type="ChEBI" id="CHEBI:30616"/>
        <dbReference type="ChEBI" id="CHEBI:57692"/>
        <dbReference type="ChEBI" id="CHEBI:58307"/>
        <dbReference type="ChEBI" id="CHEBI:58503"/>
        <dbReference type="ChEBI" id="CHEBI:58537"/>
        <dbReference type="EC" id="2.5.1.17"/>
    </reaction>
</comment>
<evidence type="ECO:0000256" key="3">
    <source>
        <dbReference type="ARBA" id="ARBA00012454"/>
    </source>
</evidence>
<dbReference type="Proteomes" id="UP000184404">
    <property type="component" value="Unassembled WGS sequence"/>
</dbReference>
<comment type="pathway">
    <text evidence="1 14">Cofactor biosynthesis; adenosylcobalamin biosynthesis; adenosylcobalamin from cob(II)yrinate a,c-diamide: step 2/7.</text>
</comment>
<evidence type="ECO:0000313" key="16">
    <source>
        <dbReference type="EMBL" id="SHE74265.1"/>
    </source>
</evidence>
<evidence type="ECO:0000256" key="4">
    <source>
        <dbReference type="ARBA" id="ARBA00020963"/>
    </source>
</evidence>
<evidence type="ECO:0000256" key="13">
    <source>
        <dbReference type="ARBA" id="ARBA00048692"/>
    </source>
</evidence>
<dbReference type="InterPro" id="IPR029499">
    <property type="entry name" value="PduO-typ"/>
</dbReference>
<name>A0A1M4VZE0_9FIRM</name>
<dbReference type="SUPFAM" id="SSF89028">
    <property type="entry name" value="Cobalamin adenosyltransferase-like"/>
    <property type="match status" value="1"/>
</dbReference>
<evidence type="ECO:0000259" key="15">
    <source>
        <dbReference type="Pfam" id="PF01923"/>
    </source>
</evidence>
<dbReference type="EC" id="2.5.1.17" evidence="3 14"/>
<dbReference type="Gene3D" id="1.20.1200.10">
    <property type="entry name" value="Cobalamin adenosyltransferase-like"/>
    <property type="match status" value="1"/>
</dbReference>
<keyword evidence="17" id="KW-1185">Reference proteome</keyword>
<evidence type="ECO:0000256" key="12">
    <source>
        <dbReference type="ARBA" id="ARBA00048555"/>
    </source>
</evidence>
<dbReference type="NCBIfam" id="TIGR00636">
    <property type="entry name" value="PduO_Nterm"/>
    <property type="match status" value="1"/>
</dbReference>
<accession>A0A1M4VZE0</accession>
<keyword evidence="7 14" id="KW-0547">Nucleotide-binding</keyword>
<evidence type="ECO:0000256" key="2">
    <source>
        <dbReference type="ARBA" id="ARBA00007487"/>
    </source>
</evidence>
<evidence type="ECO:0000256" key="8">
    <source>
        <dbReference type="ARBA" id="ARBA00022840"/>
    </source>
</evidence>
<evidence type="ECO:0000313" key="17">
    <source>
        <dbReference type="Proteomes" id="UP000184404"/>
    </source>
</evidence>
<keyword evidence="6 14" id="KW-0808">Transferase</keyword>
<evidence type="ECO:0000256" key="5">
    <source>
        <dbReference type="ARBA" id="ARBA00022573"/>
    </source>
</evidence>
<evidence type="ECO:0000256" key="7">
    <source>
        <dbReference type="ARBA" id="ARBA00022741"/>
    </source>
</evidence>
<dbReference type="PANTHER" id="PTHR12213:SF0">
    <property type="entry name" value="CORRINOID ADENOSYLTRANSFERASE MMAB"/>
    <property type="match status" value="1"/>
</dbReference>
<evidence type="ECO:0000256" key="14">
    <source>
        <dbReference type="RuleBase" id="RU366026"/>
    </source>
</evidence>